<dbReference type="Proteomes" id="UP000824239">
    <property type="component" value="Unassembled WGS sequence"/>
</dbReference>
<reference evidence="2" key="1">
    <citation type="submission" date="2020-10" db="EMBL/GenBank/DDBJ databases">
        <authorList>
            <person name="Gilroy R."/>
        </authorList>
    </citation>
    <scope>NUCLEOTIDE SEQUENCE</scope>
    <source>
        <strain evidence="2">ChiBcec15-4380</strain>
    </source>
</reference>
<dbReference type="InterPro" id="IPR054269">
    <property type="entry name" value="DUF7000"/>
</dbReference>
<feature type="domain" description="DUF7000" evidence="1">
    <location>
        <begin position="23"/>
        <end position="165"/>
    </location>
</feature>
<evidence type="ECO:0000313" key="2">
    <source>
        <dbReference type="EMBL" id="HIR51320.1"/>
    </source>
</evidence>
<name>A0A9D1DIK7_9FIRM</name>
<sequence length="171" mass="19979">MWDTQRQRYSKEGGNPMKFDPALLETYRTLLQTTDLQKAYQEFIRLFRFLRNELERQLPDFRFQNSVTENAMDYAYFSFINPGLKEKSLKLVVAFDHKRFRLEVWLSGVNRAAQCRWAACWKVCPPPMELTANPDQTDFIVRLPVETDLSDGEKIVAAVKEAAGQLLRLLP</sequence>
<evidence type="ECO:0000313" key="3">
    <source>
        <dbReference type="Proteomes" id="UP000824239"/>
    </source>
</evidence>
<evidence type="ECO:0000259" key="1">
    <source>
        <dbReference type="Pfam" id="PF22526"/>
    </source>
</evidence>
<proteinExistence type="predicted"/>
<gene>
    <name evidence="2" type="ORF">IAA53_08570</name>
</gene>
<comment type="caution">
    <text evidence="2">The sequence shown here is derived from an EMBL/GenBank/DDBJ whole genome shotgun (WGS) entry which is preliminary data.</text>
</comment>
<dbReference type="Pfam" id="PF22526">
    <property type="entry name" value="DUF7000"/>
    <property type="match status" value="1"/>
</dbReference>
<dbReference type="AlphaFoldDB" id="A0A9D1DIK7"/>
<dbReference type="EMBL" id="DVHE01000065">
    <property type="protein sequence ID" value="HIR51320.1"/>
    <property type="molecule type" value="Genomic_DNA"/>
</dbReference>
<organism evidence="2 3">
    <name type="scientific">Candidatus Avoscillospira avicola</name>
    <dbReference type="NCBI Taxonomy" id="2840706"/>
    <lineage>
        <taxon>Bacteria</taxon>
        <taxon>Bacillati</taxon>
        <taxon>Bacillota</taxon>
        <taxon>Clostridia</taxon>
        <taxon>Eubacteriales</taxon>
        <taxon>Oscillospiraceae</taxon>
        <taxon>Oscillospiraceae incertae sedis</taxon>
        <taxon>Candidatus Avoscillospira</taxon>
    </lineage>
</organism>
<accession>A0A9D1DIK7</accession>
<reference evidence="2" key="2">
    <citation type="journal article" date="2021" name="PeerJ">
        <title>Extensive microbial diversity within the chicken gut microbiome revealed by metagenomics and culture.</title>
        <authorList>
            <person name="Gilroy R."/>
            <person name="Ravi A."/>
            <person name="Getino M."/>
            <person name="Pursley I."/>
            <person name="Horton D.L."/>
            <person name="Alikhan N.F."/>
            <person name="Baker D."/>
            <person name="Gharbi K."/>
            <person name="Hall N."/>
            <person name="Watson M."/>
            <person name="Adriaenssens E.M."/>
            <person name="Foster-Nyarko E."/>
            <person name="Jarju S."/>
            <person name="Secka A."/>
            <person name="Antonio M."/>
            <person name="Oren A."/>
            <person name="Chaudhuri R.R."/>
            <person name="La Ragione R."/>
            <person name="Hildebrand F."/>
            <person name="Pallen M.J."/>
        </authorList>
    </citation>
    <scope>NUCLEOTIDE SEQUENCE</scope>
    <source>
        <strain evidence="2">ChiBcec15-4380</strain>
    </source>
</reference>
<protein>
    <recommendedName>
        <fullName evidence="1">DUF7000 domain-containing protein</fullName>
    </recommendedName>
</protein>